<dbReference type="PANTHER" id="PTHR43668:SF2">
    <property type="entry name" value="ALLANTOINASE"/>
    <property type="match status" value="1"/>
</dbReference>
<dbReference type="PROSITE" id="PS00483">
    <property type="entry name" value="DIHYDROOROTASE_2"/>
    <property type="match status" value="1"/>
</dbReference>
<dbReference type="InterPro" id="IPR004722">
    <property type="entry name" value="DHOase"/>
</dbReference>
<dbReference type="PANTHER" id="PTHR43668">
    <property type="entry name" value="ALLANTOINASE"/>
    <property type="match status" value="1"/>
</dbReference>
<comment type="similarity">
    <text evidence="3">Belongs to the metallo-dependent hydrolases superfamily. DHOase family. Class I DHOase subfamily.</text>
</comment>
<comment type="caution">
    <text evidence="8">The sequence shown here is derived from an EMBL/GenBank/DDBJ whole genome shotgun (WGS) entry which is preliminary data.</text>
</comment>
<dbReference type="InterPro" id="IPR002195">
    <property type="entry name" value="Dihydroorotase_CS"/>
</dbReference>
<evidence type="ECO:0000313" key="8">
    <source>
        <dbReference type="EMBL" id="MFL0251120.1"/>
    </source>
</evidence>
<dbReference type="CDD" id="cd01317">
    <property type="entry name" value="DHOase_IIa"/>
    <property type="match status" value="1"/>
</dbReference>
<evidence type="ECO:0000313" key="9">
    <source>
        <dbReference type="Proteomes" id="UP001623592"/>
    </source>
</evidence>
<dbReference type="EMBL" id="JBJIAA010000009">
    <property type="protein sequence ID" value="MFL0251120.1"/>
    <property type="molecule type" value="Genomic_DNA"/>
</dbReference>
<evidence type="ECO:0000256" key="5">
    <source>
        <dbReference type="ARBA" id="ARBA00022801"/>
    </source>
</evidence>
<dbReference type="SUPFAM" id="SSF51338">
    <property type="entry name" value="Composite domain of metallo-dependent hydrolases"/>
    <property type="match status" value="1"/>
</dbReference>
<evidence type="ECO:0000256" key="1">
    <source>
        <dbReference type="ARBA" id="ARBA00001947"/>
    </source>
</evidence>
<organism evidence="8 9">
    <name type="scientific">Clostridium neuense</name>
    <dbReference type="NCBI Taxonomy" id="1728934"/>
    <lineage>
        <taxon>Bacteria</taxon>
        <taxon>Bacillati</taxon>
        <taxon>Bacillota</taxon>
        <taxon>Clostridia</taxon>
        <taxon>Eubacteriales</taxon>
        <taxon>Clostridiaceae</taxon>
        <taxon>Clostridium</taxon>
    </lineage>
</organism>
<dbReference type="NCBIfam" id="TIGR00857">
    <property type="entry name" value="pyrC_multi"/>
    <property type="match status" value="1"/>
</dbReference>
<dbReference type="InterPro" id="IPR011059">
    <property type="entry name" value="Metal-dep_hydrolase_composite"/>
</dbReference>
<dbReference type="InterPro" id="IPR032466">
    <property type="entry name" value="Metal_Hydrolase"/>
</dbReference>
<dbReference type="EC" id="3.5.2.3" evidence="8"/>
<gene>
    <name evidence="8" type="ORF">ACJDT4_11855</name>
</gene>
<dbReference type="SUPFAM" id="SSF51556">
    <property type="entry name" value="Metallo-dependent hydrolases"/>
    <property type="match status" value="1"/>
</dbReference>
<accession>A0ABW8TI16</accession>
<feature type="domain" description="Amidohydrolase-related" evidence="7">
    <location>
        <begin position="48"/>
        <end position="392"/>
    </location>
</feature>
<proteinExistence type="inferred from homology"/>
<dbReference type="Proteomes" id="UP001623592">
    <property type="component" value="Unassembled WGS sequence"/>
</dbReference>
<dbReference type="Gene3D" id="3.20.20.140">
    <property type="entry name" value="Metal-dependent hydrolases"/>
    <property type="match status" value="1"/>
</dbReference>
<evidence type="ECO:0000256" key="3">
    <source>
        <dbReference type="ARBA" id="ARBA00010286"/>
    </source>
</evidence>
<dbReference type="GO" id="GO:0004151">
    <property type="term" value="F:dihydroorotase activity"/>
    <property type="evidence" value="ECO:0007669"/>
    <property type="project" value="UniProtKB-EC"/>
</dbReference>
<dbReference type="RefSeq" id="WP_406787944.1">
    <property type="nucleotide sequence ID" value="NZ_JBJIAA010000009.1"/>
</dbReference>
<evidence type="ECO:0000256" key="6">
    <source>
        <dbReference type="ARBA" id="ARBA00022975"/>
    </source>
</evidence>
<evidence type="ECO:0000256" key="2">
    <source>
        <dbReference type="ARBA" id="ARBA00002368"/>
    </source>
</evidence>
<evidence type="ECO:0000256" key="4">
    <source>
        <dbReference type="ARBA" id="ARBA00022723"/>
    </source>
</evidence>
<keyword evidence="9" id="KW-1185">Reference proteome</keyword>
<sequence length="395" mass="43710">MNLLIKNAQIVDFSKNFIGDIYIKNGIIEKIGKNLREDCEVLDSKGYVVMPSFIDLHSHFRDPGLTYKEDIESGSRAAVKGGYTAVNLMANTKPVCSNMEVVNYVKNKAHEIGLIDVSQAVSVTKDMQGEDISHLDMLGSEVKAISEDGKGVASSKVMFQAMKKVKEKGFVLMDHEDDKEIFNIDSRLGENLATFRDVELAKTVGCLFHVCHVSTKEALSCIINAKREGFTNITCEVTPHHIALTNEINYRVNPPLREKEDVAFIIKAIKEGFVDAIGTDHAPHSEEDKKNGAPGMSGIETSFSVCYTKLVREGNITLNKLSEIMSKNPADILNFNKGRIEVGFEGDLVLLDLDKKYKIASNEFASKGKNTPFNGMEVYGEVLRTLKGGRTVYNS</sequence>
<dbReference type="InterPro" id="IPR006680">
    <property type="entry name" value="Amidohydro-rel"/>
</dbReference>
<comment type="cofactor">
    <cofactor evidence="1">
        <name>Zn(2+)</name>
        <dbReference type="ChEBI" id="CHEBI:29105"/>
    </cofactor>
</comment>
<keyword evidence="5 8" id="KW-0378">Hydrolase</keyword>
<dbReference type="Pfam" id="PF01979">
    <property type="entry name" value="Amidohydro_1"/>
    <property type="match status" value="1"/>
</dbReference>
<protein>
    <submittedName>
        <fullName evidence="8">Dihydroorotase</fullName>
        <ecNumber evidence="8">3.5.2.3</ecNumber>
    </submittedName>
</protein>
<evidence type="ECO:0000259" key="7">
    <source>
        <dbReference type="Pfam" id="PF01979"/>
    </source>
</evidence>
<reference evidence="8 9" key="1">
    <citation type="submission" date="2024-11" db="EMBL/GenBank/DDBJ databases">
        <authorList>
            <person name="Heng Y.C."/>
            <person name="Lim A.C.H."/>
            <person name="Lee J.K.Y."/>
            <person name="Kittelmann S."/>
        </authorList>
    </citation>
    <scope>NUCLEOTIDE SEQUENCE [LARGE SCALE GENOMIC DNA]</scope>
    <source>
        <strain evidence="8 9">WILCCON 0114</strain>
    </source>
</reference>
<comment type="function">
    <text evidence="2">Catalyzes the reversible cyclization of carbamoyl aspartate to dihydroorotate.</text>
</comment>
<keyword evidence="4" id="KW-0479">Metal-binding</keyword>
<dbReference type="InterPro" id="IPR050138">
    <property type="entry name" value="DHOase/Allantoinase_Hydrolase"/>
</dbReference>
<name>A0ABW8TI16_9CLOT</name>
<keyword evidence="6" id="KW-0665">Pyrimidine biosynthesis</keyword>